<proteinExistence type="predicted"/>
<reference evidence="1 2" key="1">
    <citation type="submission" date="2022-11" db="EMBL/GenBank/DDBJ databases">
        <title>Minimal conservation of predation-associated metabolite biosynthetic gene clusters underscores biosynthetic potential of Myxococcota including descriptions for ten novel species: Archangium lansinium sp. nov., Myxococcus landrumus sp. nov., Nannocystis bai.</title>
        <authorList>
            <person name="Ahearne A."/>
            <person name="Stevens C."/>
            <person name="Dowd S."/>
        </authorList>
    </citation>
    <scope>NUCLEOTIDE SEQUENCE [LARGE SCALE GENOMIC DNA]</scope>
    <source>
        <strain evidence="1 2">BB15-2</strain>
    </source>
</reference>
<dbReference type="EMBL" id="JAQNDL010000002">
    <property type="protein sequence ID" value="MDC0719251.1"/>
    <property type="molecule type" value="Genomic_DNA"/>
</dbReference>
<dbReference type="InterPro" id="IPR011047">
    <property type="entry name" value="Quinoprotein_ADH-like_sf"/>
</dbReference>
<dbReference type="RefSeq" id="WP_272087762.1">
    <property type="nucleotide sequence ID" value="NZ_JAQNDL010000002.1"/>
</dbReference>
<dbReference type="SUPFAM" id="SSF50998">
    <property type="entry name" value="Quinoprotein alcohol dehydrogenase-like"/>
    <property type="match status" value="1"/>
</dbReference>
<dbReference type="SUPFAM" id="SSF50969">
    <property type="entry name" value="YVTN repeat-like/Quinoprotein amine dehydrogenase"/>
    <property type="match status" value="1"/>
</dbReference>
<evidence type="ECO:0000313" key="2">
    <source>
        <dbReference type="Proteomes" id="UP001221686"/>
    </source>
</evidence>
<dbReference type="InterPro" id="IPR011044">
    <property type="entry name" value="Quino_amine_DH_bsu"/>
</dbReference>
<dbReference type="InterPro" id="IPR015943">
    <property type="entry name" value="WD40/YVTN_repeat-like_dom_sf"/>
</dbReference>
<protein>
    <recommendedName>
        <fullName evidence="3">WD40 repeat domain-containing protein</fullName>
    </recommendedName>
</protein>
<keyword evidence="2" id="KW-1185">Reference proteome</keyword>
<evidence type="ECO:0000313" key="1">
    <source>
        <dbReference type="EMBL" id="MDC0719251.1"/>
    </source>
</evidence>
<dbReference type="Proteomes" id="UP001221686">
    <property type="component" value="Unassembled WGS sequence"/>
</dbReference>
<organism evidence="1 2">
    <name type="scientific">Nannocystis bainbridge</name>
    <dbReference type="NCBI Taxonomy" id="2995303"/>
    <lineage>
        <taxon>Bacteria</taxon>
        <taxon>Pseudomonadati</taxon>
        <taxon>Myxococcota</taxon>
        <taxon>Polyangia</taxon>
        <taxon>Nannocystales</taxon>
        <taxon>Nannocystaceae</taxon>
        <taxon>Nannocystis</taxon>
    </lineage>
</organism>
<name>A0ABT5E3E9_9BACT</name>
<gene>
    <name evidence="1" type="ORF">POL25_20270</name>
</gene>
<dbReference type="Gene3D" id="2.130.10.10">
    <property type="entry name" value="YVTN repeat-like/Quinoprotein amine dehydrogenase"/>
    <property type="match status" value="3"/>
</dbReference>
<sequence length="614" mass="64831">MTWNPLPSAPIVHLPPAPRAPSLRIFAGKPHALAFLADGSLVVGGSHGITLHDPSAPSPPRASVAVVGVAWMVAHPDGESVLAWAHGASGRVVARVWPATGRVVELLASEPFGEHFCGAVSPDGAQLVWRREGPSPALCFVDAATGAPLREVALPPEVAEALWLAVRPDGVVYLRGDAMVAVHPDGRLEALDDAPFFGAFKPFFADARGMVGKSGERVAFVDGAIVRQGDLPRRADGGSIAYDRSRIALHAIQGAVQVWDVAEQRVVFSVELESATGQMSGWAGQAAAASAGHVAAIDHATATVRIWRVDRPEQPLATITGYSPGAQRLFVHGERLTLQSCQPANSRPSVVKLELGSGARKLLDVREVHDIATTADGQRLLVFHESYPLQPLKVTQFDAAGQPGELLEVQRRAGELALAPDGRTWGVTSSNYPASRMTEPTAQAQWRAFGATKWAKNLKLPGRFPRIALCDSAAAVAVGAALVVVGLAKGKPLQSLTLPTNALSVAISRDGAHVGVIGVDRPRLVDVAAGTTVELAAELDGEPEFHRCLCFDDAGRWLFVGHPAGPIVQHRVADGATVATLRFHTDAVRALTWADGALWSSSEDGTIVRWGELG</sequence>
<comment type="caution">
    <text evidence="1">The sequence shown here is derived from an EMBL/GenBank/DDBJ whole genome shotgun (WGS) entry which is preliminary data.</text>
</comment>
<accession>A0ABT5E3E9</accession>
<evidence type="ECO:0008006" key="3">
    <source>
        <dbReference type="Google" id="ProtNLM"/>
    </source>
</evidence>